<dbReference type="OrthoDB" id="416741at2759"/>
<dbReference type="PANTHER" id="PTHR14074">
    <property type="entry name" value="HELICASE WITH DEATH DOMAIN-RELATED"/>
    <property type="match status" value="1"/>
</dbReference>
<dbReference type="Proteomes" id="UP000006671">
    <property type="component" value="Unassembled WGS sequence"/>
</dbReference>
<dbReference type="GeneID" id="8848642"/>
<dbReference type="STRING" id="5762.D2V9B4"/>
<name>D2V9B4_NAEGR</name>
<keyword evidence="3" id="KW-0347">Helicase</keyword>
<dbReference type="RefSeq" id="XP_002679307.1">
    <property type="nucleotide sequence ID" value="XM_002679261.1"/>
</dbReference>
<dbReference type="PROSITE" id="PS51194">
    <property type="entry name" value="HELICASE_CTER"/>
    <property type="match status" value="1"/>
</dbReference>
<dbReference type="Pfam" id="PF04851">
    <property type="entry name" value="ResIII"/>
    <property type="match status" value="1"/>
</dbReference>
<dbReference type="PROSITE" id="PS51192">
    <property type="entry name" value="HELICASE_ATP_BIND_1"/>
    <property type="match status" value="1"/>
</dbReference>
<dbReference type="PANTHER" id="PTHR14074:SF16">
    <property type="entry name" value="ANTIVIRAL INNATE IMMUNE RESPONSE RECEPTOR RIG-I"/>
    <property type="match status" value="1"/>
</dbReference>
<dbReference type="SUPFAM" id="SSF52540">
    <property type="entry name" value="P-loop containing nucleoside triphosphate hydrolases"/>
    <property type="match status" value="1"/>
</dbReference>
<feature type="domain" description="Helicase ATP-binding" evidence="1">
    <location>
        <begin position="114"/>
        <end position="284"/>
    </location>
</feature>
<evidence type="ECO:0000259" key="2">
    <source>
        <dbReference type="PROSITE" id="PS51194"/>
    </source>
</evidence>
<accession>D2V9B4</accession>
<dbReference type="Gene3D" id="3.40.50.300">
    <property type="entry name" value="P-loop containing nucleotide triphosphate hydrolases"/>
    <property type="match status" value="2"/>
</dbReference>
<protein>
    <submittedName>
        <fullName evidence="3">Dicer helicase</fullName>
    </submittedName>
</protein>
<reference evidence="3 4" key="1">
    <citation type="journal article" date="2010" name="Cell">
        <title>The genome of Naegleria gruberi illuminates early eukaryotic versatility.</title>
        <authorList>
            <person name="Fritz-Laylin L.K."/>
            <person name="Prochnik S.E."/>
            <person name="Ginger M.L."/>
            <person name="Dacks J.B."/>
            <person name="Carpenter M.L."/>
            <person name="Field M.C."/>
            <person name="Kuo A."/>
            <person name="Paredez A."/>
            <person name="Chapman J."/>
            <person name="Pham J."/>
            <person name="Shu S."/>
            <person name="Neupane R."/>
            <person name="Cipriano M."/>
            <person name="Mancuso J."/>
            <person name="Tu H."/>
            <person name="Salamov A."/>
            <person name="Lindquist E."/>
            <person name="Shapiro H."/>
            <person name="Lucas S."/>
            <person name="Grigoriev I.V."/>
            <person name="Cande W.Z."/>
            <person name="Fulton C."/>
            <person name="Rokhsar D.S."/>
            <person name="Dawson S.C."/>
        </authorList>
    </citation>
    <scope>NUCLEOTIDE SEQUENCE [LARGE SCALE GENOMIC DNA]</scope>
    <source>
        <strain evidence="3 4">NEG-M</strain>
    </source>
</reference>
<dbReference type="Pfam" id="PF00271">
    <property type="entry name" value="Helicase_C"/>
    <property type="match status" value="1"/>
</dbReference>
<dbReference type="SMART" id="SM00487">
    <property type="entry name" value="DEXDc"/>
    <property type="match status" value="1"/>
</dbReference>
<dbReference type="KEGG" id="ngr:NAEGRDRAFT_57506"/>
<dbReference type="eggNOG" id="KOG0701">
    <property type="taxonomic scope" value="Eukaryota"/>
</dbReference>
<dbReference type="InterPro" id="IPR051363">
    <property type="entry name" value="RLR_Helicase"/>
</dbReference>
<keyword evidence="3" id="KW-0067">ATP-binding</keyword>
<feature type="domain" description="Helicase C-terminal" evidence="2">
    <location>
        <begin position="418"/>
        <end position="587"/>
    </location>
</feature>
<dbReference type="EMBL" id="GG738858">
    <property type="protein sequence ID" value="EFC46563.1"/>
    <property type="molecule type" value="Genomic_DNA"/>
</dbReference>
<sequence length="857" mass="97658">MFNNIKCSGFAWPITSSSSIKQEEETTFEKLKLEEEFDNEGRRILHVPTLNTTTNFNSTIHHGDGDDNEHQFDESSTTSYNDNILVGSCSESVVSNSTATSTLLSNAREYQKELVEHCKDENTIIVAPTGAGKTFIAALLIHHMLNLNPFKKVLFIVNQISLVEQQARALREFGIEKVGAFHGEKKSIKNWKLETKDFTVLVCTIQIILNVLQYSDIFDDLQLLIFDECHHTHSNHPFKVLMRDYYKPRKHAGLLIPRILGLSATPAAKNTIAETLLKILQLGHDLDCTVRQVENNEEELGTFVFTPSMKSISVDMDPFSLRLRDFIFNAIRGVKIKLLENFSSDADVDMDDSKFGTDEADEWLDLKMNHVTGTYDKEDDNRNLDDFIRYSKSNKQNSNLILTCSLPIHCAKRFALAKLLKQYKETGKELRALIFVKTRIGCKETLEFLQSEPDLKDYLKVDILLGKSGMTSNQQNTILDNFRQGIVNTLISTSVAEEGLDVPACSLVIRLDGIETTKTMIQSRGRARSANSEFYCIHHSNSVEASSSYGKYQTQEQKMIISIGLLTKSEKIHPDVYYRKLHLQNIGLKQMVISHIFEYIWNSEPIYKVEETILKLFEFTENTNTQSTVLTLTCEKLFGVKPIFQVVKVGHLFFVRILIKLNNYDRSMVEFGLQAASYFVLTSSSMFKSKQDAKNAASLEVLRKFLDRDLAIFPTSSWTEIYKERYKHTIIVDEKINQTLEKEINTNITTRELQSKYKGSTIRITDKDVFMSTISNNAIMNALLHHCNINYRTHPTFSEQVVPKLGYVTSCTVEPIGTVQGDPHKGKKESKRKAVVKMCETIFQTCGYFDAPKKMVK</sequence>
<dbReference type="SMART" id="SM00490">
    <property type="entry name" value="HELICc"/>
    <property type="match status" value="1"/>
</dbReference>
<evidence type="ECO:0000313" key="4">
    <source>
        <dbReference type="Proteomes" id="UP000006671"/>
    </source>
</evidence>
<dbReference type="GO" id="GO:0004386">
    <property type="term" value="F:helicase activity"/>
    <property type="evidence" value="ECO:0007669"/>
    <property type="project" value="UniProtKB-KW"/>
</dbReference>
<dbReference type="InterPro" id="IPR014001">
    <property type="entry name" value="Helicase_ATP-bd"/>
</dbReference>
<dbReference type="InParanoid" id="D2V9B4"/>
<dbReference type="VEuPathDB" id="AmoebaDB:NAEGRDRAFT_57506"/>
<dbReference type="GO" id="GO:0016787">
    <property type="term" value="F:hydrolase activity"/>
    <property type="evidence" value="ECO:0007669"/>
    <property type="project" value="InterPro"/>
</dbReference>
<dbReference type="InterPro" id="IPR027417">
    <property type="entry name" value="P-loop_NTPase"/>
</dbReference>
<dbReference type="GO" id="GO:0005524">
    <property type="term" value="F:ATP binding"/>
    <property type="evidence" value="ECO:0007669"/>
    <property type="project" value="InterPro"/>
</dbReference>
<dbReference type="InterPro" id="IPR006935">
    <property type="entry name" value="Helicase/UvrB_N"/>
</dbReference>
<organism evidence="4">
    <name type="scientific">Naegleria gruberi</name>
    <name type="common">Amoeba</name>
    <dbReference type="NCBI Taxonomy" id="5762"/>
    <lineage>
        <taxon>Eukaryota</taxon>
        <taxon>Discoba</taxon>
        <taxon>Heterolobosea</taxon>
        <taxon>Tetramitia</taxon>
        <taxon>Eutetramitia</taxon>
        <taxon>Vahlkampfiidae</taxon>
        <taxon>Naegleria</taxon>
    </lineage>
</organism>
<dbReference type="GO" id="GO:0003677">
    <property type="term" value="F:DNA binding"/>
    <property type="evidence" value="ECO:0007669"/>
    <property type="project" value="InterPro"/>
</dbReference>
<gene>
    <name evidence="3" type="ORF">NAEGRDRAFT_57506</name>
</gene>
<dbReference type="OMA" id="HENSIGK"/>
<keyword evidence="3" id="KW-0547">Nucleotide-binding</keyword>
<evidence type="ECO:0000313" key="3">
    <source>
        <dbReference type="EMBL" id="EFC46563.1"/>
    </source>
</evidence>
<keyword evidence="3" id="KW-0378">Hydrolase</keyword>
<evidence type="ECO:0000259" key="1">
    <source>
        <dbReference type="PROSITE" id="PS51192"/>
    </source>
</evidence>
<keyword evidence="4" id="KW-1185">Reference proteome</keyword>
<proteinExistence type="predicted"/>
<dbReference type="AlphaFoldDB" id="D2V9B4"/>
<dbReference type="GO" id="GO:0005737">
    <property type="term" value="C:cytoplasm"/>
    <property type="evidence" value="ECO:0007669"/>
    <property type="project" value="TreeGrafter"/>
</dbReference>
<dbReference type="InterPro" id="IPR001650">
    <property type="entry name" value="Helicase_C-like"/>
</dbReference>